<reference evidence="2 3" key="1">
    <citation type="submission" date="2023-02" db="EMBL/GenBank/DDBJ databases">
        <title>Genome sequencing required for Actinomycetospora new species description.</title>
        <authorList>
            <person name="Saimee Y."/>
            <person name="Duangmal K."/>
        </authorList>
    </citation>
    <scope>NUCLEOTIDE SEQUENCE [LARGE SCALE GENOMIC DNA]</scope>
    <source>
        <strain evidence="2 3">DW7H6</strain>
    </source>
</reference>
<gene>
    <name evidence="2" type="ORF">PGB27_00880</name>
</gene>
<dbReference type="Proteomes" id="UP001300763">
    <property type="component" value="Unassembled WGS sequence"/>
</dbReference>
<evidence type="ECO:0000313" key="3">
    <source>
        <dbReference type="Proteomes" id="UP001300763"/>
    </source>
</evidence>
<feature type="region of interest" description="Disordered" evidence="1">
    <location>
        <begin position="1"/>
        <end position="22"/>
    </location>
</feature>
<sequence length="66" mass="7168">MTATPDSHAEGEPDAGAARAPLHLDATYDDPVLTVFRTAEWIPPAYRQAYLEGAARVLGREALRDC</sequence>
<evidence type="ECO:0000313" key="2">
    <source>
        <dbReference type="EMBL" id="MDD7963887.1"/>
    </source>
</evidence>
<evidence type="ECO:0000256" key="1">
    <source>
        <dbReference type="SAM" id="MobiDB-lite"/>
    </source>
</evidence>
<accession>A0ABT5SPC9</accession>
<proteinExistence type="predicted"/>
<protein>
    <submittedName>
        <fullName evidence="2">Uncharacterized protein</fullName>
    </submittedName>
</protein>
<name>A0ABT5SPC9_9PSEU</name>
<dbReference type="EMBL" id="JAQZAO010000001">
    <property type="protein sequence ID" value="MDD7963887.1"/>
    <property type="molecule type" value="Genomic_DNA"/>
</dbReference>
<organism evidence="2 3">
    <name type="scientific">Actinomycetospora lemnae</name>
    <dbReference type="NCBI Taxonomy" id="3019891"/>
    <lineage>
        <taxon>Bacteria</taxon>
        <taxon>Bacillati</taxon>
        <taxon>Actinomycetota</taxon>
        <taxon>Actinomycetes</taxon>
        <taxon>Pseudonocardiales</taxon>
        <taxon>Pseudonocardiaceae</taxon>
        <taxon>Actinomycetospora</taxon>
    </lineage>
</organism>
<keyword evidence="3" id="KW-1185">Reference proteome</keyword>
<dbReference type="RefSeq" id="WP_274198440.1">
    <property type="nucleotide sequence ID" value="NZ_JAQZAO010000001.1"/>
</dbReference>
<comment type="caution">
    <text evidence="2">The sequence shown here is derived from an EMBL/GenBank/DDBJ whole genome shotgun (WGS) entry which is preliminary data.</text>
</comment>